<reference evidence="11" key="1">
    <citation type="submission" date="2020-01" db="EMBL/GenBank/DDBJ databases">
        <title>Genome sequence of Kobresia littledalei, the first chromosome-level genome in the family Cyperaceae.</title>
        <authorList>
            <person name="Qu G."/>
        </authorList>
    </citation>
    <scope>NUCLEOTIDE SEQUENCE</scope>
    <source>
        <strain evidence="11">C.B.Clarke</strain>
        <tissue evidence="11">Leaf</tissue>
    </source>
</reference>
<evidence type="ECO:0000256" key="2">
    <source>
        <dbReference type="ARBA" id="ARBA00022592"/>
    </source>
</evidence>
<keyword evidence="4" id="KW-0769">Symport</keyword>
<dbReference type="InterPro" id="IPR005828">
    <property type="entry name" value="MFS_sugar_transport-like"/>
</dbReference>
<feature type="transmembrane region" description="Helical" evidence="9">
    <location>
        <begin position="369"/>
        <end position="390"/>
    </location>
</feature>
<comment type="subcellular location">
    <subcellularLocation>
        <location evidence="1">Membrane</location>
        <topology evidence="1">Multi-pass membrane protein</topology>
    </subcellularLocation>
</comment>
<evidence type="ECO:0000256" key="5">
    <source>
        <dbReference type="ARBA" id="ARBA00022989"/>
    </source>
</evidence>
<evidence type="ECO:0000256" key="6">
    <source>
        <dbReference type="ARBA" id="ARBA00023136"/>
    </source>
</evidence>
<dbReference type="GO" id="GO:0006817">
    <property type="term" value="P:phosphate ion transport"/>
    <property type="evidence" value="ECO:0007669"/>
    <property type="project" value="UniProtKB-KW"/>
</dbReference>
<dbReference type="EMBL" id="SWLB01000028">
    <property type="protein sequence ID" value="KAF3320962.1"/>
    <property type="molecule type" value="Genomic_DNA"/>
</dbReference>
<feature type="transmembrane region" description="Helical" evidence="9">
    <location>
        <begin position="430"/>
        <end position="450"/>
    </location>
</feature>
<dbReference type="GO" id="GO:0016020">
    <property type="term" value="C:membrane"/>
    <property type="evidence" value="ECO:0007669"/>
    <property type="project" value="UniProtKB-SubCell"/>
</dbReference>
<evidence type="ECO:0000256" key="1">
    <source>
        <dbReference type="ARBA" id="ARBA00004141"/>
    </source>
</evidence>
<evidence type="ECO:0000259" key="10">
    <source>
        <dbReference type="PROSITE" id="PS50850"/>
    </source>
</evidence>
<feature type="transmembrane region" description="Helical" evidence="9">
    <location>
        <begin position="396"/>
        <end position="418"/>
    </location>
</feature>
<keyword evidence="2" id="KW-0813">Transport</keyword>
<dbReference type="PROSITE" id="PS50850">
    <property type="entry name" value="MFS"/>
    <property type="match status" value="1"/>
</dbReference>
<sequence>MSEGTIPLLPSIDDTIESCMTGCRITHLIPSLLVALAWVFDAQQTFISIFTDVEPTWHCKNPEDTICSSSSSPCNLEKNSWAWDAPTYSSVVSEWDLQCSAPALVPLPASAFFMGCLIGGLLVSTLADSIFGRKRLLVFSCFAMSVAGILAVFSPNIWIYAAMRFICGFARATVGTCAMVLCTEIVGKKWREIVSIISFVCFTLGFLSLPVIAYLCRMVSWRFLYLWTSIPSLCYTVLVYFFVQESPRWLLVRGRKDEAIETLKTISALSGNIITSSFSRLQCFDEQTCDTGALSTMKMLWDRKWAMRRLTAIMTVSLGVGLFYYGMPLNVGNLGSNLYLSVTFNALAEFPASLVTFFLVGKFNRRSSLLALSTISGICSLCCVLSNELIPERVQMVIEIVSFFSACTCFNIIMIYSIELFPTCVRNSALALIRQALVLGGVLAPILVVKGREKKFWSFGVFGLVIFCCGLFTVCLPETQGRSICDTMEEEEYKETDNQARNGP</sequence>
<protein>
    <recommendedName>
        <fullName evidence="7">H(+)/Pi cotransporter</fullName>
    </recommendedName>
</protein>
<evidence type="ECO:0000256" key="3">
    <source>
        <dbReference type="ARBA" id="ARBA00022692"/>
    </source>
</evidence>
<feature type="transmembrane region" description="Helical" evidence="9">
    <location>
        <begin position="159"/>
        <end position="181"/>
    </location>
</feature>
<proteinExistence type="inferred from homology"/>
<dbReference type="AlphaFoldDB" id="A0A833QH55"/>
<feature type="transmembrane region" description="Helical" evidence="9">
    <location>
        <begin position="193"/>
        <end position="215"/>
    </location>
</feature>
<keyword evidence="12" id="KW-1185">Reference proteome</keyword>
<evidence type="ECO:0000256" key="4">
    <source>
        <dbReference type="ARBA" id="ARBA00022847"/>
    </source>
</evidence>
<accession>A0A833QH55</accession>
<gene>
    <name evidence="11" type="ORF">FCM35_KLT15096</name>
</gene>
<feature type="transmembrane region" description="Helical" evidence="9">
    <location>
        <begin position="103"/>
        <end position="124"/>
    </location>
</feature>
<keyword evidence="6 9" id="KW-0472">Membrane</keyword>
<feature type="transmembrane region" description="Helical" evidence="9">
    <location>
        <begin position="338"/>
        <end position="360"/>
    </location>
</feature>
<keyword evidence="2" id="KW-0592">Phosphate transport</keyword>
<keyword evidence="3 9" id="KW-0812">Transmembrane</keyword>
<evidence type="ECO:0000256" key="9">
    <source>
        <dbReference type="SAM" id="Phobius"/>
    </source>
</evidence>
<feature type="transmembrane region" description="Helical" evidence="9">
    <location>
        <begin position="136"/>
        <end position="153"/>
    </location>
</feature>
<evidence type="ECO:0000313" key="12">
    <source>
        <dbReference type="Proteomes" id="UP000623129"/>
    </source>
</evidence>
<evidence type="ECO:0000313" key="11">
    <source>
        <dbReference type="EMBL" id="KAF3320962.1"/>
    </source>
</evidence>
<evidence type="ECO:0000256" key="8">
    <source>
        <dbReference type="ARBA" id="ARBA00044504"/>
    </source>
</evidence>
<feature type="transmembrane region" description="Helical" evidence="9">
    <location>
        <begin position="221"/>
        <end position="243"/>
    </location>
</feature>
<dbReference type="Pfam" id="PF00083">
    <property type="entry name" value="Sugar_tr"/>
    <property type="match status" value="1"/>
</dbReference>
<dbReference type="SUPFAM" id="SSF103473">
    <property type="entry name" value="MFS general substrate transporter"/>
    <property type="match status" value="1"/>
</dbReference>
<feature type="transmembrane region" description="Helical" evidence="9">
    <location>
        <begin position="306"/>
        <end position="326"/>
    </location>
</feature>
<dbReference type="Proteomes" id="UP000623129">
    <property type="component" value="Unassembled WGS sequence"/>
</dbReference>
<dbReference type="OrthoDB" id="5296287at2759"/>
<evidence type="ECO:0000256" key="7">
    <source>
        <dbReference type="ARBA" id="ARBA00032043"/>
    </source>
</evidence>
<organism evidence="11 12">
    <name type="scientific">Carex littledalei</name>
    <dbReference type="NCBI Taxonomy" id="544730"/>
    <lineage>
        <taxon>Eukaryota</taxon>
        <taxon>Viridiplantae</taxon>
        <taxon>Streptophyta</taxon>
        <taxon>Embryophyta</taxon>
        <taxon>Tracheophyta</taxon>
        <taxon>Spermatophyta</taxon>
        <taxon>Magnoliopsida</taxon>
        <taxon>Liliopsida</taxon>
        <taxon>Poales</taxon>
        <taxon>Cyperaceae</taxon>
        <taxon>Cyperoideae</taxon>
        <taxon>Cariceae</taxon>
        <taxon>Carex</taxon>
        <taxon>Carex subgen. Euthyceras</taxon>
    </lineage>
</organism>
<dbReference type="GO" id="GO:0015293">
    <property type="term" value="F:symporter activity"/>
    <property type="evidence" value="ECO:0007669"/>
    <property type="project" value="UniProtKB-KW"/>
</dbReference>
<comment type="caution">
    <text evidence="11">The sequence shown here is derived from an EMBL/GenBank/DDBJ whole genome shotgun (WGS) entry which is preliminary data.</text>
</comment>
<name>A0A833QH55_9POAL</name>
<keyword evidence="5 9" id="KW-1133">Transmembrane helix</keyword>
<feature type="domain" description="Major facilitator superfamily (MFS) profile" evidence="10">
    <location>
        <begin position="30"/>
        <end position="481"/>
    </location>
</feature>
<dbReference type="InterPro" id="IPR036259">
    <property type="entry name" value="MFS_trans_sf"/>
</dbReference>
<comment type="similarity">
    <text evidence="8">Belongs to the major facilitator superfamily. Phosphate:H(+) symporter (TC 2.A.1.9) family.</text>
</comment>
<feature type="transmembrane region" description="Helical" evidence="9">
    <location>
        <begin position="456"/>
        <end position="476"/>
    </location>
</feature>
<dbReference type="PANTHER" id="PTHR24064">
    <property type="entry name" value="SOLUTE CARRIER FAMILY 22 MEMBER"/>
    <property type="match status" value="1"/>
</dbReference>
<dbReference type="InterPro" id="IPR020846">
    <property type="entry name" value="MFS_dom"/>
</dbReference>
<dbReference type="Gene3D" id="1.20.1250.20">
    <property type="entry name" value="MFS general substrate transporter like domains"/>
    <property type="match status" value="1"/>
</dbReference>